<keyword evidence="2" id="KW-1185">Reference proteome</keyword>
<dbReference type="EMBL" id="AP022869">
    <property type="protein sequence ID" value="BCB71437.1"/>
    <property type="molecule type" value="Genomic_DNA"/>
</dbReference>
<organism evidence="1 2">
    <name type="scientific">Vreelandella aquamarina</name>
    <dbReference type="NCBI Taxonomy" id="77097"/>
    <lineage>
        <taxon>Bacteria</taxon>
        <taxon>Pseudomonadati</taxon>
        <taxon>Pseudomonadota</taxon>
        <taxon>Gammaproteobacteria</taxon>
        <taxon>Oceanospirillales</taxon>
        <taxon>Halomonadaceae</taxon>
        <taxon>Vreelandella</taxon>
    </lineage>
</organism>
<dbReference type="AlphaFoldDB" id="A0A6F8XED0"/>
<evidence type="ECO:0000313" key="1">
    <source>
        <dbReference type="EMBL" id="BCB71437.1"/>
    </source>
</evidence>
<proteinExistence type="predicted"/>
<name>A0A6F8XED0_9GAMM</name>
<gene>
    <name evidence="1" type="ORF">HMEPL2_17880</name>
</gene>
<protein>
    <submittedName>
        <fullName evidence="1">Uncharacterized protein</fullName>
    </submittedName>
</protein>
<reference evidence="1 2" key="1">
    <citation type="submission" date="2020-03" db="EMBL/GenBank/DDBJ databases">
        <title>Complete Genome Sequence of Halomonas meridiana strain Eplume2, isolated from hydrothermal-plume in the north east Pacific Ocean.</title>
        <authorList>
            <person name="Kurihara Y."/>
            <person name="Kawai S."/>
            <person name="Sakai A."/>
            <person name="Galipon J."/>
            <person name="Arakawa K."/>
        </authorList>
    </citation>
    <scope>NUCLEOTIDE SEQUENCE [LARGE SCALE GENOMIC DNA]</scope>
    <source>
        <strain evidence="1 2">Eplume2</strain>
    </source>
</reference>
<evidence type="ECO:0000313" key="2">
    <source>
        <dbReference type="Proteomes" id="UP000501053"/>
    </source>
</evidence>
<sequence length="59" mass="6495">MPPKKNGLLSAGYAHLIATPYIPITLRELQRACNMVVEASFWGAGRRYKLGAYLGGRES</sequence>
<accession>A0A6F8XED0</accession>
<dbReference type="Proteomes" id="UP000501053">
    <property type="component" value="Chromosome"/>
</dbReference>